<proteinExistence type="predicted"/>
<keyword evidence="1" id="KW-0472">Membrane</keyword>
<keyword evidence="1" id="KW-0812">Transmembrane</keyword>
<accession>A0A8S5RZ42</accession>
<organism evidence="2">
    <name type="scientific">Myoviridae sp. ctNQV2</name>
    <dbReference type="NCBI Taxonomy" id="2827683"/>
    <lineage>
        <taxon>Viruses</taxon>
        <taxon>Duplodnaviria</taxon>
        <taxon>Heunggongvirae</taxon>
        <taxon>Uroviricota</taxon>
        <taxon>Caudoviricetes</taxon>
    </lineage>
</organism>
<evidence type="ECO:0000313" key="2">
    <source>
        <dbReference type="EMBL" id="DAF43921.1"/>
    </source>
</evidence>
<keyword evidence="1" id="KW-1133">Transmembrane helix</keyword>
<sequence length="39" mass="4532">MALYGKVPQKILRDFLLYNVIFLSSLLIISKLTKHGKRI</sequence>
<dbReference type="EMBL" id="BK032510">
    <property type="protein sequence ID" value="DAF43921.1"/>
    <property type="molecule type" value="Genomic_DNA"/>
</dbReference>
<name>A0A8S5RZ42_9CAUD</name>
<protein>
    <submittedName>
        <fullName evidence="2">Uncharacterized protein</fullName>
    </submittedName>
</protein>
<feature type="transmembrane region" description="Helical" evidence="1">
    <location>
        <begin position="15"/>
        <end position="33"/>
    </location>
</feature>
<evidence type="ECO:0000256" key="1">
    <source>
        <dbReference type="SAM" id="Phobius"/>
    </source>
</evidence>
<reference evidence="2" key="1">
    <citation type="journal article" date="2021" name="Proc. Natl. Acad. Sci. U.S.A.">
        <title>A Catalog of Tens of Thousands of Viruses from Human Metagenomes Reveals Hidden Associations with Chronic Diseases.</title>
        <authorList>
            <person name="Tisza M.J."/>
            <person name="Buck C.B."/>
        </authorList>
    </citation>
    <scope>NUCLEOTIDE SEQUENCE</scope>
    <source>
        <strain evidence="2">CtNQV2</strain>
    </source>
</reference>